<reference evidence="2 3" key="1">
    <citation type="submission" date="2018-10" db="EMBL/GenBank/DDBJ databases">
        <title>Sequencing the genomes of 1000 actinobacteria strains.</title>
        <authorList>
            <person name="Klenk H.-P."/>
        </authorList>
    </citation>
    <scope>NUCLEOTIDE SEQUENCE [LARGE SCALE GENOMIC DNA]</scope>
    <source>
        <strain evidence="2 3">DSM 45175</strain>
    </source>
</reference>
<sequence>MDAPELVRTPLYRPAEVAKVLGCSEWWIREQARKRRIPFSWIGGSYRFTDGHLTEIIRLFEVRPTEAGPVSCEQAQEPRARVPRAVQSVTRLRARTPRRALGADQ</sequence>
<dbReference type="OrthoDB" id="4949931at2"/>
<evidence type="ECO:0000259" key="1">
    <source>
        <dbReference type="Pfam" id="PF12728"/>
    </source>
</evidence>
<organism evidence="2 3">
    <name type="scientific">Micromonospora pisi</name>
    <dbReference type="NCBI Taxonomy" id="589240"/>
    <lineage>
        <taxon>Bacteria</taxon>
        <taxon>Bacillati</taxon>
        <taxon>Actinomycetota</taxon>
        <taxon>Actinomycetes</taxon>
        <taxon>Micromonosporales</taxon>
        <taxon>Micromonosporaceae</taxon>
        <taxon>Micromonospora</taxon>
    </lineage>
</organism>
<gene>
    <name evidence="2" type="ORF">BDK92_3895</name>
</gene>
<dbReference type="Pfam" id="PF12728">
    <property type="entry name" value="HTH_17"/>
    <property type="match status" value="1"/>
</dbReference>
<dbReference type="InterPro" id="IPR041657">
    <property type="entry name" value="HTH_17"/>
</dbReference>
<proteinExistence type="predicted"/>
<evidence type="ECO:0000313" key="2">
    <source>
        <dbReference type="EMBL" id="RKR89541.1"/>
    </source>
</evidence>
<keyword evidence="3" id="KW-1185">Reference proteome</keyword>
<comment type="caution">
    <text evidence="2">The sequence shown here is derived from an EMBL/GenBank/DDBJ whole genome shotgun (WGS) entry which is preliminary data.</text>
</comment>
<feature type="domain" description="Helix-turn-helix" evidence="1">
    <location>
        <begin position="11"/>
        <end position="49"/>
    </location>
</feature>
<dbReference type="EMBL" id="RBKT01000001">
    <property type="protein sequence ID" value="RKR89541.1"/>
    <property type="molecule type" value="Genomic_DNA"/>
</dbReference>
<dbReference type="AlphaFoldDB" id="A0A495JL23"/>
<name>A0A495JL23_9ACTN</name>
<dbReference type="RefSeq" id="WP_121157961.1">
    <property type="nucleotide sequence ID" value="NZ_RBKT01000001.1"/>
</dbReference>
<evidence type="ECO:0000313" key="3">
    <source>
        <dbReference type="Proteomes" id="UP000277671"/>
    </source>
</evidence>
<dbReference type="Proteomes" id="UP000277671">
    <property type="component" value="Unassembled WGS sequence"/>
</dbReference>
<protein>
    <submittedName>
        <fullName evidence="2">Excisionase family DNA binding protein</fullName>
    </submittedName>
</protein>
<accession>A0A495JL23</accession>